<dbReference type="Gene3D" id="3.80.10.10">
    <property type="entry name" value="Ribonuclease Inhibitor"/>
    <property type="match status" value="1"/>
</dbReference>
<keyword evidence="3" id="KW-1185">Reference proteome</keyword>
<dbReference type="PANTHER" id="PTHR38926">
    <property type="entry name" value="F-BOX DOMAIN CONTAINING PROTEIN, EXPRESSED"/>
    <property type="match status" value="1"/>
</dbReference>
<accession>A0A8X8XT69</accession>
<reference evidence="2" key="2">
    <citation type="submission" date="2020-08" db="EMBL/GenBank/DDBJ databases">
        <title>Plant Genome Project.</title>
        <authorList>
            <person name="Zhang R.-G."/>
        </authorList>
    </citation>
    <scope>NUCLEOTIDE SEQUENCE</scope>
    <source>
        <strain evidence="2">Huo1</strain>
        <tissue evidence="2">Leaf</tissue>
    </source>
</reference>
<reference evidence="2" key="1">
    <citation type="submission" date="2018-01" db="EMBL/GenBank/DDBJ databases">
        <authorList>
            <person name="Mao J.F."/>
        </authorList>
    </citation>
    <scope>NUCLEOTIDE SEQUENCE</scope>
    <source>
        <strain evidence="2">Huo1</strain>
        <tissue evidence="2">Leaf</tissue>
    </source>
</reference>
<evidence type="ECO:0008006" key="4">
    <source>
        <dbReference type="Google" id="ProtNLM"/>
    </source>
</evidence>
<organism evidence="2">
    <name type="scientific">Salvia splendens</name>
    <name type="common">Scarlet sage</name>
    <dbReference type="NCBI Taxonomy" id="180675"/>
    <lineage>
        <taxon>Eukaryota</taxon>
        <taxon>Viridiplantae</taxon>
        <taxon>Streptophyta</taxon>
        <taxon>Embryophyta</taxon>
        <taxon>Tracheophyta</taxon>
        <taxon>Spermatophyta</taxon>
        <taxon>Magnoliopsida</taxon>
        <taxon>eudicotyledons</taxon>
        <taxon>Gunneridae</taxon>
        <taxon>Pentapetalae</taxon>
        <taxon>asterids</taxon>
        <taxon>lamiids</taxon>
        <taxon>Lamiales</taxon>
        <taxon>Lamiaceae</taxon>
        <taxon>Nepetoideae</taxon>
        <taxon>Mentheae</taxon>
        <taxon>Salviinae</taxon>
        <taxon>Salvia</taxon>
        <taxon>Salvia subgen. Calosphace</taxon>
        <taxon>core Calosphace</taxon>
    </lineage>
</organism>
<dbReference type="SUPFAM" id="SSF52047">
    <property type="entry name" value="RNI-like"/>
    <property type="match status" value="1"/>
</dbReference>
<comment type="caution">
    <text evidence="2">The sequence shown here is derived from an EMBL/GenBank/DDBJ whole genome shotgun (WGS) entry which is preliminary data.</text>
</comment>
<dbReference type="PANTHER" id="PTHR38926:SF2">
    <property type="entry name" value="F-BOX_LRR-REPEAT PROTEIN 21-RELATED"/>
    <property type="match status" value="1"/>
</dbReference>
<gene>
    <name evidence="2" type="ORF">SASPL_121825</name>
</gene>
<evidence type="ECO:0000256" key="1">
    <source>
        <dbReference type="SAM" id="MobiDB-lite"/>
    </source>
</evidence>
<dbReference type="Proteomes" id="UP000298416">
    <property type="component" value="Unassembled WGS sequence"/>
</dbReference>
<name>A0A8X8XT69_SALSN</name>
<evidence type="ECO:0000313" key="3">
    <source>
        <dbReference type="Proteomes" id="UP000298416"/>
    </source>
</evidence>
<dbReference type="AlphaFoldDB" id="A0A8X8XT69"/>
<sequence length="285" mass="32311">MEGRKYKYQTQAVVAAPSSPPWIHLPRDITADILQRLGVDDLQGSRLVAIDRSQGQLIDLTVHYFGSANLMNHIARRSTNLKRVKLGICFHISGFHAARIFAKLPHLEELHLTLDRAVDIRSIGYACPTLKSFSLNTFNCKFVLLEGADDVISFYRNLCARAIAESMPNLQHLQLFAHWIGNQGLEDILEAFSDVPWPNWDGRDPFGPDAYFDVYKYDYYQDGEDYFSGEEDEDDEDVLSEEDDDDEEVLSEEDGDLSEEDNDDEGAFDGDLSEEDDDDEDENAG</sequence>
<protein>
    <recommendedName>
        <fullName evidence="4">F-box domain-containing protein</fullName>
    </recommendedName>
</protein>
<evidence type="ECO:0000313" key="2">
    <source>
        <dbReference type="EMBL" id="KAG6419603.1"/>
    </source>
</evidence>
<feature type="region of interest" description="Disordered" evidence="1">
    <location>
        <begin position="224"/>
        <end position="285"/>
    </location>
</feature>
<proteinExistence type="predicted"/>
<dbReference type="EMBL" id="PNBA02000007">
    <property type="protein sequence ID" value="KAG6419603.1"/>
    <property type="molecule type" value="Genomic_DNA"/>
</dbReference>
<dbReference type="InterPro" id="IPR032675">
    <property type="entry name" value="LRR_dom_sf"/>
</dbReference>